<sequence>MKQLASLNVGIRNRRPPSRTTAVTRCKTLIILVCPSTAPVWLPICVTALDRLSHCGQGEPKGAAARVRAPHTTVGGDLASGADTTKRVSGIGVVNGWHRWPELNVSIADCTLRKAPRVTYSFSWQHKSSRAPWVSWMLNQVIRLA</sequence>
<dbReference type="WBParaSite" id="SSLN_0000222801-mRNA-1">
    <property type="protein sequence ID" value="SSLN_0000222801-mRNA-1"/>
    <property type="gene ID" value="SSLN_0000222801"/>
</dbReference>
<dbReference type="Proteomes" id="UP000275846">
    <property type="component" value="Unassembled WGS sequence"/>
</dbReference>
<name>A0A183SD60_SCHSO</name>
<evidence type="ECO:0000313" key="1">
    <source>
        <dbReference type="EMBL" id="VDL88543.1"/>
    </source>
</evidence>
<reference evidence="3" key="1">
    <citation type="submission" date="2016-06" db="UniProtKB">
        <authorList>
            <consortium name="WormBaseParasite"/>
        </authorList>
    </citation>
    <scope>IDENTIFICATION</scope>
</reference>
<dbReference type="AlphaFoldDB" id="A0A183SD60"/>
<keyword evidence="2" id="KW-1185">Reference proteome</keyword>
<dbReference type="EMBL" id="UYSU01032186">
    <property type="protein sequence ID" value="VDL88543.1"/>
    <property type="molecule type" value="Genomic_DNA"/>
</dbReference>
<evidence type="ECO:0000313" key="3">
    <source>
        <dbReference type="WBParaSite" id="SSLN_0000222801-mRNA-1"/>
    </source>
</evidence>
<gene>
    <name evidence="1" type="ORF">SSLN_LOCUS2158</name>
</gene>
<reference evidence="1 2" key="2">
    <citation type="submission" date="2018-11" db="EMBL/GenBank/DDBJ databases">
        <authorList>
            <consortium name="Pathogen Informatics"/>
        </authorList>
    </citation>
    <scope>NUCLEOTIDE SEQUENCE [LARGE SCALE GENOMIC DNA]</scope>
    <source>
        <strain evidence="1 2">NST_G2</strain>
    </source>
</reference>
<organism evidence="3">
    <name type="scientific">Schistocephalus solidus</name>
    <name type="common">Tapeworm</name>
    <dbReference type="NCBI Taxonomy" id="70667"/>
    <lineage>
        <taxon>Eukaryota</taxon>
        <taxon>Metazoa</taxon>
        <taxon>Spiralia</taxon>
        <taxon>Lophotrochozoa</taxon>
        <taxon>Platyhelminthes</taxon>
        <taxon>Cestoda</taxon>
        <taxon>Eucestoda</taxon>
        <taxon>Diphyllobothriidea</taxon>
        <taxon>Diphyllobothriidae</taxon>
        <taxon>Schistocephalus</taxon>
    </lineage>
</organism>
<evidence type="ECO:0000313" key="2">
    <source>
        <dbReference type="Proteomes" id="UP000275846"/>
    </source>
</evidence>
<accession>A0A183SD60</accession>
<protein>
    <submittedName>
        <fullName evidence="3">LysR family transcriptional regulator</fullName>
    </submittedName>
</protein>
<proteinExistence type="predicted"/>